<dbReference type="SUPFAM" id="SSF81383">
    <property type="entry name" value="F-box domain"/>
    <property type="match status" value="1"/>
</dbReference>
<dbReference type="SMART" id="SM00256">
    <property type="entry name" value="FBOX"/>
    <property type="match status" value="1"/>
</dbReference>
<dbReference type="Proteomes" id="UP000799750">
    <property type="component" value="Unassembled WGS sequence"/>
</dbReference>
<dbReference type="PROSITE" id="PS50181">
    <property type="entry name" value="FBOX"/>
    <property type="match status" value="1"/>
</dbReference>
<dbReference type="CDD" id="cd09917">
    <property type="entry name" value="F-box_SF"/>
    <property type="match status" value="1"/>
</dbReference>
<keyword evidence="3" id="KW-1185">Reference proteome</keyword>
<evidence type="ECO:0000313" key="2">
    <source>
        <dbReference type="EMBL" id="KAF2489123.1"/>
    </source>
</evidence>
<dbReference type="EMBL" id="MU004199">
    <property type="protein sequence ID" value="KAF2489123.1"/>
    <property type="molecule type" value="Genomic_DNA"/>
</dbReference>
<dbReference type="OrthoDB" id="5279008at2759"/>
<accession>A0A6A6QBV4</accession>
<name>A0A6A6QBV4_9PEZI</name>
<dbReference type="AlphaFoldDB" id="A0A6A6QBV4"/>
<evidence type="ECO:0000313" key="3">
    <source>
        <dbReference type="Proteomes" id="UP000799750"/>
    </source>
</evidence>
<sequence length="535" mass="60738">MPHPKYLFSEPYSSFVPRNLPSLPHELVDNICNYLDANDVCALRRTCKALNDKSEYAFGTAFLGALRVVVCTRDLKALIAISKHPHLSQYVRICCVAVDMVTPALARNVYRASPRLWAPGPYWDLLLQQCAMNGQGVDFRALATAFANFKNLEVVQSHLPRQWGVNRSLYPVPFEYTPFDVPPDVTGFPIGDFDVSYCLRDIGFDLPVYPAYQVVLNAIEMSGKQDLVIEMDIAMREQLRLHANNERDVRFTNSYFLHGAHIPFRHYAASESRDGKAGPANPLWLKYAKNNLRRFAIKFWEEHPLSHGYVEVIKDVMSSESLQSLEISNGYPEHTGIVQGFSNFQHLDWPTHLTQLTLRGLRFPGNVLTKVLKGNAATLRTLVFQDIILEEVEDSWVPVLQQMRQMPLTSLTLGQLIQFVPYSAIEPTWGYNDHERQQLSAKGEAEVATTLATTLASFQAVAYEVSGWRERNWPQGGGFGTRYHFAPSQLPQHLLHIFFAIDLLRSYWTPTCGVLVRFPVVEGAEVMDVEDRMED</sequence>
<dbReference type="Pfam" id="PF12937">
    <property type="entry name" value="F-box-like"/>
    <property type="match status" value="1"/>
</dbReference>
<evidence type="ECO:0000259" key="1">
    <source>
        <dbReference type="PROSITE" id="PS50181"/>
    </source>
</evidence>
<dbReference type="InterPro" id="IPR001810">
    <property type="entry name" value="F-box_dom"/>
</dbReference>
<gene>
    <name evidence="2" type="ORF">BU16DRAFT_544538</name>
</gene>
<dbReference type="InterPro" id="IPR036047">
    <property type="entry name" value="F-box-like_dom_sf"/>
</dbReference>
<proteinExistence type="predicted"/>
<reference evidence="2" key="1">
    <citation type="journal article" date="2020" name="Stud. Mycol.">
        <title>101 Dothideomycetes genomes: a test case for predicting lifestyles and emergence of pathogens.</title>
        <authorList>
            <person name="Haridas S."/>
            <person name="Albert R."/>
            <person name="Binder M."/>
            <person name="Bloem J."/>
            <person name="Labutti K."/>
            <person name="Salamov A."/>
            <person name="Andreopoulos B."/>
            <person name="Baker S."/>
            <person name="Barry K."/>
            <person name="Bills G."/>
            <person name="Bluhm B."/>
            <person name="Cannon C."/>
            <person name="Castanera R."/>
            <person name="Culley D."/>
            <person name="Daum C."/>
            <person name="Ezra D."/>
            <person name="Gonzalez J."/>
            <person name="Henrissat B."/>
            <person name="Kuo A."/>
            <person name="Liang C."/>
            <person name="Lipzen A."/>
            <person name="Lutzoni F."/>
            <person name="Magnuson J."/>
            <person name="Mondo S."/>
            <person name="Nolan M."/>
            <person name="Ohm R."/>
            <person name="Pangilinan J."/>
            <person name="Park H.-J."/>
            <person name="Ramirez L."/>
            <person name="Alfaro M."/>
            <person name="Sun H."/>
            <person name="Tritt A."/>
            <person name="Yoshinaga Y."/>
            <person name="Zwiers L.-H."/>
            <person name="Turgeon B."/>
            <person name="Goodwin S."/>
            <person name="Spatafora J."/>
            <person name="Crous P."/>
            <person name="Grigoriev I."/>
        </authorList>
    </citation>
    <scope>NUCLEOTIDE SEQUENCE</scope>
    <source>
        <strain evidence="2">CBS 269.34</strain>
    </source>
</reference>
<protein>
    <recommendedName>
        <fullName evidence="1">F-box domain-containing protein</fullName>
    </recommendedName>
</protein>
<organism evidence="2 3">
    <name type="scientific">Lophium mytilinum</name>
    <dbReference type="NCBI Taxonomy" id="390894"/>
    <lineage>
        <taxon>Eukaryota</taxon>
        <taxon>Fungi</taxon>
        <taxon>Dikarya</taxon>
        <taxon>Ascomycota</taxon>
        <taxon>Pezizomycotina</taxon>
        <taxon>Dothideomycetes</taxon>
        <taxon>Pleosporomycetidae</taxon>
        <taxon>Mytilinidiales</taxon>
        <taxon>Mytilinidiaceae</taxon>
        <taxon>Lophium</taxon>
    </lineage>
</organism>
<feature type="domain" description="F-box" evidence="1">
    <location>
        <begin position="17"/>
        <end position="61"/>
    </location>
</feature>